<protein>
    <submittedName>
        <fullName evidence="6">FAD-dependent monooxygenase</fullName>
    </submittedName>
</protein>
<dbReference type="STRING" id="1003195.SCATT_32640"/>
<evidence type="ECO:0000256" key="3">
    <source>
        <dbReference type="ARBA" id="ARBA00022827"/>
    </source>
</evidence>
<evidence type="ECO:0000313" key="6">
    <source>
        <dbReference type="EMBL" id="AEW95635.1"/>
    </source>
</evidence>
<dbReference type="PATRIC" id="fig|1003195.11.peg.4744"/>
<dbReference type="GO" id="GO:0071949">
    <property type="term" value="F:FAD binding"/>
    <property type="evidence" value="ECO:0007669"/>
    <property type="project" value="InterPro"/>
</dbReference>
<dbReference type="KEGG" id="sct:SCAT_3266"/>
<dbReference type="AlphaFoldDB" id="F8JUK7"/>
<evidence type="ECO:0000256" key="4">
    <source>
        <dbReference type="ARBA" id="ARBA00023002"/>
    </source>
</evidence>
<dbReference type="HOGENOM" id="CLU_009665_19_5_11"/>
<keyword evidence="2" id="KW-0285">Flavoprotein</keyword>
<dbReference type="Proteomes" id="UP000007842">
    <property type="component" value="Chromosome"/>
</dbReference>
<evidence type="ECO:0000256" key="2">
    <source>
        <dbReference type="ARBA" id="ARBA00022630"/>
    </source>
</evidence>
<dbReference type="Pfam" id="PF01494">
    <property type="entry name" value="FAD_binding_3"/>
    <property type="match status" value="1"/>
</dbReference>
<dbReference type="PRINTS" id="PR00420">
    <property type="entry name" value="RNGMNOXGNASE"/>
</dbReference>
<gene>
    <name evidence="6" type="ordered locus">SCATT_32640</name>
</gene>
<keyword evidence="7" id="KW-1185">Reference proteome</keyword>
<dbReference type="OrthoDB" id="4568714at2"/>
<dbReference type="KEGG" id="scy:SCATT_32640"/>
<dbReference type="GO" id="GO:0004497">
    <property type="term" value="F:monooxygenase activity"/>
    <property type="evidence" value="ECO:0007669"/>
    <property type="project" value="UniProtKB-KW"/>
</dbReference>
<sequence>MTARRAGKAIVVGAGIGGLTAAAALRRVGMDVEVYERARELRPAGGALSFMTNAVLALRTLGIDLKLEENAEILERLHFRTARGGLIRTLEFKALCERLGAPSFGIARTLLQQLLLREVGDDCPVHLGAAATGFTAHGDGVEVAFADGRRARGDVLIGADGFNSAIRRQLTGPEQPRESGYLCWVATPEFTHPKVPKQYGAHYWGRGKRFGIANIGGGQIYWWGTKNMPVERARDWRGTKDEIVHAYAGWADEVRAAVAATPIEQITAFPARDRPFLERWGTGPVTLLGDAAHPMMTSLGQGACMAVEDAVVLAHHLAARPDDPQAALRGYEAERRPRTRRIVEGAHALSALEQTEQPLRILGRDLFFRFAPGSVLDKQNAEYLDFPGVSAAADRTMEVQP</sequence>
<dbReference type="Gene3D" id="3.50.50.60">
    <property type="entry name" value="FAD/NAD(P)-binding domain"/>
    <property type="match status" value="1"/>
</dbReference>
<proteinExistence type="predicted"/>
<accession>F8JUK7</accession>
<evidence type="ECO:0000256" key="1">
    <source>
        <dbReference type="ARBA" id="ARBA00001974"/>
    </source>
</evidence>
<name>F8JUK7_STREN</name>
<accession>G8X2P4</accession>
<keyword evidence="3" id="KW-0274">FAD</keyword>
<dbReference type="eggNOG" id="COG0654">
    <property type="taxonomic scope" value="Bacteria"/>
</dbReference>
<evidence type="ECO:0000313" key="7">
    <source>
        <dbReference type="Proteomes" id="UP000007842"/>
    </source>
</evidence>
<keyword evidence="6" id="KW-0503">Monooxygenase</keyword>
<dbReference type="RefSeq" id="WP_014143998.1">
    <property type="nucleotide sequence ID" value="NC_016111.1"/>
</dbReference>
<dbReference type="EMBL" id="CP003219">
    <property type="protein sequence ID" value="AEW95635.1"/>
    <property type="molecule type" value="Genomic_DNA"/>
</dbReference>
<dbReference type="SUPFAM" id="SSF51905">
    <property type="entry name" value="FAD/NAD(P)-binding domain"/>
    <property type="match status" value="1"/>
</dbReference>
<dbReference type="InterPro" id="IPR002938">
    <property type="entry name" value="FAD-bd"/>
</dbReference>
<feature type="domain" description="FAD-binding" evidence="5">
    <location>
        <begin position="9"/>
        <end position="345"/>
    </location>
</feature>
<dbReference type="PANTHER" id="PTHR46496">
    <property type="match status" value="1"/>
</dbReference>
<evidence type="ECO:0000259" key="5">
    <source>
        <dbReference type="Pfam" id="PF01494"/>
    </source>
</evidence>
<dbReference type="PANTHER" id="PTHR46496:SF1">
    <property type="entry name" value="ZEAXANTHIN EPOXIDASE, CHLOROPLASTIC"/>
    <property type="match status" value="1"/>
</dbReference>
<keyword evidence="4" id="KW-0560">Oxidoreductase</keyword>
<comment type="cofactor">
    <cofactor evidence="1">
        <name>FAD</name>
        <dbReference type="ChEBI" id="CHEBI:57692"/>
    </cofactor>
</comment>
<dbReference type="InterPro" id="IPR036188">
    <property type="entry name" value="FAD/NAD-bd_sf"/>
</dbReference>
<organism evidence="6 7">
    <name type="scientific">Streptantibioticus cattleyicolor (strain ATCC 35852 / DSM 46488 / JCM 4925 / NBRC 14057 / NRRL 8057)</name>
    <name type="common">Streptomyces cattleya</name>
    <dbReference type="NCBI Taxonomy" id="1003195"/>
    <lineage>
        <taxon>Bacteria</taxon>
        <taxon>Bacillati</taxon>
        <taxon>Actinomycetota</taxon>
        <taxon>Actinomycetes</taxon>
        <taxon>Kitasatosporales</taxon>
        <taxon>Streptomycetaceae</taxon>
        <taxon>Streptantibioticus</taxon>
    </lineage>
</organism>
<reference evidence="7" key="1">
    <citation type="submission" date="2011-12" db="EMBL/GenBank/DDBJ databases">
        <title>Complete genome sequence of Streptomyces cattleya strain DSM 46488.</title>
        <authorList>
            <person name="Ou H.-Y."/>
            <person name="Li P."/>
            <person name="Zhao C."/>
            <person name="O'Hagan D."/>
            <person name="Deng Z."/>
        </authorList>
    </citation>
    <scope>NUCLEOTIDE SEQUENCE [LARGE SCALE GENOMIC DNA]</scope>
    <source>
        <strain evidence="7">ATCC 35852 / DSM 46488 / JCM 4925 / NBRC 14057 / NRRL 8057</strain>
    </source>
</reference>